<evidence type="ECO:0000313" key="5">
    <source>
        <dbReference type="EMBL" id="RCW45876.1"/>
    </source>
</evidence>
<dbReference type="InterPro" id="IPR023631">
    <property type="entry name" value="Amidase_dom"/>
</dbReference>
<dbReference type="InterPro" id="IPR036928">
    <property type="entry name" value="AS_sf"/>
</dbReference>
<dbReference type="GO" id="GO:0005506">
    <property type="term" value="F:iron ion binding"/>
    <property type="evidence" value="ECO:0007669"/>
    <property type="project" value="InterPro"/>
</dbReference>
<dbReference type="OrthoDB" id="182039at2"/>
<dbReference type="InterPro" id="IPR036396">
    <property type="entry name" value="Cyt_P450_sf"/>
</dbReference>
<dbReference type="GO" id="GO:0004497">
    <property type="term" value="F:monooxygenase activity"/>
    <property type="evidence" value="ECO:0007669"/>
    <property type="project" value="UniProtKB-KW"/>
</dbReference>
<dbReference type="PRINTS" id="PR00359">
    <property type="entry name" value="BP450"/>
</dbReference>
<dbReference type="AlphaFoldDB" id="A0A368VUV3"/>
<dbReference type="PANTHER" id="PTHR43372:SF4">
    <property type="entry name" value="FATTY-ACID AMIDE HYDROLASE 2"/>
    <property type="match status" value="1"/>
</dbReference>
<dbReference type="Proteomes" id="UP000253495">
    <property type="component" value="Unassembled WGS sequence"/>
</dbReference>
<keyword evidence="6" id="KW-1185">Reference proteome</keyword>
<keyword evidence="2" id="KW-0503">Monooxygenase</keyword>
<gene>
    <name evidence="5" type="ORF">DFQ14_102177</name>
</gene>
<feature type="domain" description="Amidase" evidence="4">
    <location>
        <begin position="223"/>
        <end position="639"/>
    </location>
</feature>
<dbReference type="SUPFAM" id="SSF48264">
    <property type="entry name" value="Cytochrome P450"/>
    <property type="match status" value="1"/>
</dbReference>
<evidence type="ECO:0000256" key="2">
    <source>
        <dbReference type="RuleBase" id="RU000461"/>
    </source>
</evidence>
<dbReference type="GO" id="GO:0016740">
    <property type="term" value="F:transferase activity"/>
    <property type="evidence" value="ECO:0007669"/>
    <property type="project" value="UniProtKB-KW"/>
</dbReference>
<organism evidence="5 6">
    <name type="scientific">Halopolyspora algeriensis</name>
    <dbReference type="NCBI Taxonomy" id="1500506"/>
    <lineage>
        <taxon>Bacteria</taxon>
        <taxon>Bacillati</taxon>
        <taxon>Actinomycetota</taxon>
        <taxon>Actinomycetes</taxon>
        <taxon>Actinomycetes incertae sedis</taxon>
        <taxon>Halopolyspora</taxon>
    </lineage>
</organism>
<reference evidence="5 6" key="1">
    <citation type="submission" date="2018-07" db="EMBL/GenBank/DDBJ databases">
        <title>Genomic Encyclopedia of Type Strains, Phase III (KMG-III): the genomes of soil and plant-associated and newly described type strains.</title>
        <authorList>
            <person name="Whitman W."/>
        </authorList>
    </citation>
    <scope>NUCLEOTIDE SEQUENCE [LARGE SCALE GENOMIC DNA]</scope>
    <source>
        <strain evidence="5 6">CECT 8575</strain>
    </source>
</reference>
<dbReference type="InterPro" id="IPR017972">
    <property type="entry name" value="Cyt_P450_CS"/>
</dbReference>
<dbReference type="Pfam" id="PF01425">
    <property type="entry name" value="Amidase"/>
    <property type="match status" value="1"/>
</dbReference>
<evidence type="ECO:0000313" key="6">
    <source>
        <dbReference type="Proteomes" id="UP000253495"/>
    </source>
</evidence>
<keyword evidence="2" id="KW-0479">Metal-binding</keyword>
<dbReference type="GO" id="GO:0020037">
    <property type="term" value="F:heme binding"/>
    <property type="evidence" value="ECO:0007669"/>
    <property type="project" value="InterPro"/>
</dbReference>
<dbReference type="PANTHER" id="PTHR43372">
    <property type="entry name" value="FATTY-ACID AMIDE HYDROLASE"/>
    <property type="match status" value="1"/>
</dbReference>
<evidence type="ECO:0000259" key="4">
    <source>
        <dbReference type="Pfam" id="PF01425"/>
    </source>
</evidence>
<dbReference type="PROSITE" id="PS00571">
    <property type="entry name" value="AMIDASES"/>
    <property type="match status" value="1"/>
</dbReference>
<comment type="similarity">
    <text evidence="1 2">Belongs to the cytochrome P450 family.</text>
</comment>
<dbReference type="SUPFAM" id="SSF75304">
    <property type="entry name" value="Amidase signature (AS) enzymes"/>
    <property type="match status" value="1"/>
</dbReference>
<proteinExistence type="inferred from homology"/>
<accession>A0A368VUV3</accession>
<keyword evidence="2" id="KW-0408">Iron</keyword>
<dbReference type="Gene3D" id="1.10.630.10">
    <property type="entry name" value="Cytochrome P450"/>
    <property type="match status" value="1"/>
</dbReference>
<protein>
    <submittedName>
        <fullName evidence="5">Asp-tRNA(Asn)/Glu-tRNA(Gln) amidotransferase A subunit family amidase</fullName>
    </submittedName>
</protein>
<dbReference type="InterPro" id="IPR002397">
    <property type="entry name" value="Cyt_P450_B"/>
</dbReference>
<dbReference type="Pfam" id="PF00067">
    <property type="entry name" value="p450"/>
    <property type="match status" value="1"/>
</dbReference>
<evidence type="ECO:0000256" key="1">
    <source>
        <dbReference type="ARBA" id="ARBA00010617"/>
    </source>
</evidence>
<comment type="caution">
    <text evidence="5">The sequence shown here is derived from an EMBL/GenBank/DDBJ whole genome shotgun (WGS) entry which is preliminary data.</text>
</comment>
<evidence type="ECO:0000256" key="3">
    <source>
        <dbReference type="SAM" id="MobiDB-lite"/>
    </source>
</evidence>
<feature type="compositionally biased region" description="Basic and acidic residues" evidence="3">
    <location>
        <begin position="13"/>
        <end position="22"/>
    </location>
</feature>
<keyword evidence="2" id="KW-0349">Heme</keyword>
<dbReference type="Gene3D" id="3.90.1300.10">
    <property type="entry name" value="Amidase signature (AS) domain"/>
    <property type="match status" value="1"/>
</dbReference>
<sequence length="660" mass="69383">MPPLPRAPACGPHRPEKHHEAAQIHPAAPELSEVPGTIRTDLHIDDVHVRAGDLQLPDTDAANHDPTIFSDPDWFDPTRRQATNLAFGHGPRYCIGAPLARLELRAVFTELTARFPNLHLAVPVTGSRSTPPASPAVCSSFRCAGDKATWQTLPSGSAELWRFLPVRWCTHGSYRGYTSCEPNFGSAMSTSSDVGREAAVTTTGLPARQIADLVRRRVVTATDVVSEHLRRVAALNTDLNAFTAVVDDQALAAARAVDDALSAGEEVPPLAGVPFSVKDVIAVSGLPLQAGSPAMAGVRAEQDATAVARLRTAGAICLGKTNTPEFALSTQTWSPTHGYTINPIAPHQRLSPGGSSGGESAAVASGMSAFGMGTDFGGSVRWPAHCTGIASLRPGVGRVPADGQLPGLVPGQHPELDADSAQGQLQVVGPIARTIADVRLLSEVLLGESLGTPDVSGLRVGWCDDEGTMPVDARIRAAVAQAASSLADRVASVVHDRPETLTAADPLFSELRATDQQDGIRALAAPEEFGPVVRQLLASVRPVSREHVERLWGRVRELRDTFLAQMADVLILPVSSVAAPATEAWEVDVEGQTLDGWQIVSACRAVTLLGLPAAVATVGALPDERPIGVQVVARPGREDVALAVAELLENSALNGTEVHS</sequence>
<dbReference type="EMBL" id="QPJC01000002">
    <property type="protein sequence ID" value="RCW45876.1"/>
    <property type="molecule type" value="Genomic_DNA"/>
</dbReference>
<keyword evidence="2" id="KW-0560">Oxidoreductase</keyword>
<dbReference type="GO" id="GO:0012505">
    <property type="term" value="C:endomembrane system"/>
    <property type="evidence" value="ECO:0007669"/>
    <property type="project" value="TreeGrafter"/>
</dbReference>
<keyword evidence="5" id="KW-0808">Transferase</keyword>
<dbReference type="InterPro" id="IPR052739">
    <property type="entry name" value="FAAH2"/>
</dbReference>
<name>A0A368VUV3_9ACTN</name>
<dbReference type="InterPro" id="IPR001128">
    <property type="entry name" value="Cyt_P450"/>
</dbReference>
<dbReference type="InterPro" id="IPR020556">
    <property type="entry name" value="Amidase_CS"/>
</dbReference>
<dbReference type="PROSITE" id="PS00086">
    <property type="entry name" value="CYTOCHROME_P450"/>
    <property type="match status" value="1"/>
</dbReference>
<dbReference type="GO" id="GO:0016705">
    <property type="term" value="F:oxidoreductase activity, acting on paired donors, with incorporation or reduction of molecular oxygen"/>
    <property type="evidence" value="ECO:0007669"/>
    <property type="project" value="InterPro"/>
</dbReference>
<feature type="region of interest" description="Disordered" evidence="3">
    <location>
        <begin position="1"/>
        <end position="29"/>
    </location>
</feature>